<feature type="chain" id="PRO_5019761246" evidence="6">
    <location>
        <begin position="25"/>
        <end position="154"/>
    </location>
</feature>
<comment type="similarity">
    <text evidence="2">Belongs to the CpxP/Spy family.</text>
</comment>
<evidence type="ECO:0000256" key="2">
    <source>
        <dbReference type="ARBA" id="ARBA00008441"/>
    </source>
</evidence>
<feature type="compositionally biased region" description="Basic residues" evidence="5">
    <location>
        <begin position="143"/>
        <end position="154"/>
    </location>
</feature>
<dbReference type="AlphaFoldDB" id="A0A486XKR7"/>
<dbReference type="Pfam" id="PF07813">
    <property type="entry name" value="LTXXQ"/>
    <property type="match status" value="1"/>
</dbReference>
<dbReference type="GO" id="GO:0051082">
    <property type="term" value="F:unfolded protein binding"/>
    <property type="evidence" value="ECO:0007669"/>
    <property type="project" value="TreeGrafter"/>
</dbReference>
<reference evidence="7" key="1">
    <citation type="submission" date="2019-04" db="EMBL/GenBank/DDBJ databases">
        <authorList>
            <person name="Brambilla D."/>
        </authorList>
    </citation>
    <scope>NUCLEOTIDE SEQUENCE</scope>
    <source>
        <strain evidence="7">BAL1</strain>
    </source>
</reference>
<gene>
    <name evidence="7" type="ORF">BAL341_1254</name>
</gene>
<feature type="signal peptide" evidence="6">
    <location>
        <begin position="1"/>
        <end position="24"/>
    </location>
</feature>
<dbReference type="EMBL" id="CAAJGR010000078">
    <property type="protein sequence ID" value="VHO03104.1"/>
    <property type="molecule type" value="Genomic_DNA"/>
</dbReference>
<dbReference type="InterPro" id="IPR052211">
    <property type="entry name" value="Cpx_auxiliary_protein"/>
</dbReference>
<dbReference type="PIRSF" id="PIRSF034445">
    <property type="entry name" value="CpxP_Spy"/>
    <property type="match status" value="1"/>
</dbReference>
<dbReference type="Gene3D" id="1.20.120.1490">
    <property type="match status" value="1"/>
</dbReference>
<dbReference type="PANTHER" id="PTHR38102:SF1">
    <property type="entry name" value="PERIPLASMIC CHAPERONE SPY"/>
    <property type="match status" value="1"/>
</dbReference>
<protein>
    <submittedName>
        <fullName evidence="7">P pilus assembly/Cpx signaling pathway, periplasmic inhibitor/zinc-resistance associated protein</fullName>
    </submittedName>
</protein>
<feature type="compositionally biased region" description="Polar residues" evidence="5">
    <location>
        <begin position="130"/>
        <end position="139"/>
    </location>
</feature>
<evidence type="ECO:0000256" key="3">
    <source>
        <dbReference type="ARBA" id="ARBA00022729"/>
    </source>
</evidence>
<accession>A0A486XKR7</accession>
<dbReference type="CDD" id="cd09916">
    <property type="entry name" value="CpxP_like"/>
    <property type="match status" value="1"/>
</dbReference>
<dbReference type="PANTHER" id="PTHR38102">
    <property type="entry name" value="PERIPLASMIC CHAPERONE SPY"/>
    <property type="match status" value="1"/>
</dbReference>
<evidence type="ECO:0000256" key="1">
    <source>
        <dbReference type="ARBA" id="ARBA00004418"/>
    </source>
</evidence>
<evidence type="ECO:0000256" key="4">
    <source>
        <dbReference type="ARBA" id="ARBA00022764"/>
    </source>
</evidence>
<keyword evidence="4" id="KW-0574">Periplasm</keyword>
<evidence type="ECO:0000256" key="6">
    <source>
        <dbReference type="SAM" id="SignalP"/>
    </source>
</evidence>
<keyword evidence="3 6" id="KW-0732">Signal</keyword>
<evidence type="ECO:0000313" key="7">
    <source>
        <dbReference type="EMBL" id="VHO03104.1"/>
    </source>
</evidence>
<proteinExistence type="inferred from homology"/>
<dbReference type="InterPro" id="IPR012899">
    <property type="entry name" value="LTXXQ"/>
</dbReference>
<comment type="subcellular location">
    <subcellularLocation>
        <location evidence="1">Periplasm</location>
    </subcellularLocation>
</comment>
<evidence type="ECO:0000256" key="5">
    <source>
        <dbReference type="SAM" id="MobiDB-lite"/>
    </source>
</evidence>
<organism evidence="7">
    <name type="scientific">Rheinheimera sp. BAL341</name>
    <dbReference type="NCBI Taxonomy" id="1708203"/>
    <lineage>
        <taxon>Bacteria</taxon>
        <taxon>Pseudomonadati</taxon>
        <taxon>Pseudomonadota</taxon>
        <taxon>Gammaproteobacteria</taxon>
        <taxon>Chromatiales</taxon>
        <taxon>Chromatiaceae</taxon>
        <taxon>Rheinheimera</taxon>
    </lineage>
</organism>
<feature type="region of interest" description="Disordered" evidence="5">
    <location>
        <begin position="130"/>
        <end position="154"/>
    </location>
</feature>
<sequence>MKSSKLMCVLSLIAAASLSGAVIAKQTDSNTHPQQMQRDRQHQAMQKMLASLDLTDSQKAQIKALVEQQREKHQASKPKAGMRQQVQQLVSADSFDEVAARSLLEQQQQKDIERRLEGLKLQHEIRQLLTPEQRQQLSEKQQRLHHKRQQRDNS</sequence>
<name>A0A486XKR7_9GAMM</name>
<dbReference type="GO" id="GO:0030288">
    <property type="term" value="C:outer membrane-bounded periplasmic space"/>
    <property type="evidence" value="ECO:0007669"/>
    <property type="project" value="TreeGrafter"/>
</dbReference>